<evidence type="ECO:0000256" key="17">
    <source>
        <dbReference type="HAMAP-Rule" id="MF_02241"/>
    </source>
</evidence>
<dbReference type="HAMAP" id="MF_02241">
    <property type="entry name" value="PIP_synthase"/>
    <property type="match status" value="1"/>
</dbReference>
<feature type="transmembrane region" description="Helical" evidence="17">
    <location>
        <begin position="175"/>
        <end position="194"/>
    </location>
</feature>
<feature type="binding site" evidence="17">
    <location>
        <position position="70"/>
    </location>
    <ligand>
        <name>a CDP-1,2-diacyl-sn-glycerol</name>
        <dbReference type="ChEBI" id="CHEBI:58332"/>
    </ligand>
</feature>
<evidence type="ECO:0000256" key="5">
    <source>
        <dbReference type="ARBA" id="ARBA00011738"/>
    </source>
</evidence>
<sequence>MLSVHGRKPAKRVAEPVAKALLRAGLTPNVTTLIGTAVSILLAVVLIPANWLVAAAILIGIFSAFDMVDGTMARLSGGGTAYGATLDASCDRLTDGALFGAIVIWMVYVDQTPRVHVAACLIVLVLSQAISYIKARGEAGGLKIVGGLVERPERLIVALVGLGLQGFGVPHAVEVAIWLLLVGSVITVIQRLAYAARDPRANVQLAPPPGA</sequence>
<reference evidence="19 20" key="1">
    <citation type="submission" date="2016-12" db="EMBL/GenBank/DDBJ databases">
        <authorList>
            <person name="Song W.-J."/>
            <person name="Kurnit D.M."/>
        </authorList>
    </citation>
    <scope>NUCLEOTIDE SEQUENCE [LARGE SCALE GENOMIC DNA]</scope>
    <source>
        <strain evidence="19 20">DSM 30827</strain>
    </source>
</reference>
<evidence type="ECO:0000256" key="10">
    <source>
        <dbReference type="ARBA" id="ARBA00022842"/>
    </source>
</evidence>
<keyword evidence="7 17" id="KW-0808">Transferase</keyword>
<dbReference type="OrthoDB" id="116551at2"/>
<comment type="caution">
    <text evidence="17">Lacks conserved residue(s) required for the propagation of feature annotation.</text>
</comment>
<comment type="catalytic activity">
    <reaction evidence="13 17">
        <text>1,2-di-(9Z-octadecenoyl)-sn-glycero-3-cytidine-5'-diphosphate + 1D-myo-inositol 3-phosphate = 1,2-di-(9Z-octadecenoyl)-sn-glycero-3-phospho-(1D-myo-inositol-3-phosphate) + CMP + H(+)</text>
        <dbReference type="Rhea" id="RHEA:61216"/>
        <dbReference type="ChEBI" id="CHEBI:15378"/>
        <dbReference type="ChEBI" id="CHEBI:58401"/>
        <dbReference type="ChEBI" id="CHEBI:60377"/>
        <dbReference type="ChEBI" id="CHEBI:85356"/>
        <dbReference type="ChEBI" id="CHEBI:144472"/>
    </reaction>
</comment>
<comment type="pathway">
    <text evidence="2 17">Phospholipid metabolism; phosphatidylinositol phosphate biosynthesis.</text>
</comment>
<comment type="cofactor">
    <cofactor evidence="17">
        <name>Mg(2+)</name>
        <dbReference type="ChEBI" id="CHEBI:18420"/>
    </cofactor>
    <text evidence="17">Contains a di-nuclear catalytic Mg(2+) center.</text>
</comment>
<gene>
    <name evidence="19" type="primary">pgsA1</name>
    <name evidence="19" type="ORF">CGLAU_07075</name>
</gene>
<feature type="active site" description="Proton acceptor" evidence="17">
    <location>
        <position position="91"/>
    </location>
</feature>
<feature type="binding site" evidence="17">
    <location>
        <position position="91"/>
    </location>
    <ligand>
        <name>Mg(2+)</name>
        <dbReference type="ChEBI" id="CHEBI:18420"/>
        <label>2</label>
    </ligand>
</feature>
<keyword evidence="17" id="KW-1208">Phospholipid metabolism</keyword>
<evidence type="ECO:0000313" key="19">
    <source>
        <dbReference type="EMBL" id="AQQ15377.1"/>
    </source>
</evidence>
<feature type="transmembrane region" description="Helical" evidence="17">
    <location>
        <begin position="93"/>
        <end position="109"/>
    </location>
</feature>
<evidence type="ECO:0000256" key="2">
    <source>
        <dbReference type="ARBA" id="ARBA00004805"/>
    </source>
</evidence>
<dbReference type="UniPathway" id="UPA00220"/>
<evidence type="ECO:0000256" key="4">
    <source>
        <dbReference type="ARBA" id="ARBA00010441"/>
    </source>
</evidence>
<keyword evidence="20" id="KW-1185">Reference proteome</keyword>
<evidence type="ECO:0000256" key="13">
    <source>
        <dbReference type="ARBA" id="ARBA00023935"/>
    </source>
</evidence>
<dbReference type="InterPro" id="IPR043130">
    <property type="entry name" value="CDP-OH_PTrfase_TM_dom"/>
</dbReference>
<dbReference type="KEGG" id="cgv:CGLAU_07075"/>
<evidence type="ECO:0000256" key="12">
    <source>
        <dbReference type="ARBA" id="ARBA00023136"/>
    </source>
</evidence>
<feature type="binding site" evidence="17">
    <location>
        <position position="74"/>
    </location>
    <ligand>
        <name>a CDP-1,2-diacyl-sn-glycerol</name>
        <dbReference type="ChEBI" id="CHEBI:58332"/>
    </ligand>
</feature>
<evidence type="ECO:0000256" key="15">
    <source>
        <dbReference type="ARBA" id="ARBA00033137"/>
    </source>
</evidence>
<evidence type="ECO:0000256" key="1">
    <source>
        <dbReference type="ARBA" id="ARBA00004651"/>
    </source>
</evidence>
<keyword evidence="10 17" id="KW-0460">Magnesium</keyword>
<accession>A0A1Q2HWZ4</accession>
<dbReference type="Proteomes" id="UP000217209">
    <property type="component" value="Chromosome"/>
</dbReference>
<feature type="binding site" evidence="17">
    <location>
        <position position="80"/>
    </location>
    <ligand>
        <name>a CDP-1,2-diacyl-sn-glycerol</name>
        <dbReference type="ChEBI" id="CHEBI:58332"/>
    </ligand>
</feature>
<comment type="similarity">
    <text evidence="4 17 18">Belongs to the CDP-alcohol phosphatidyltransferase class-I family.</text>
</comment>
<protein>
    <recommendedName>
        <fullName evidence="14 17">Phosphatidylinositol phosphate synthase</fullName>
        <shortName evidence="17">PIP synthase</shortName>
        <ecNumber evidence="17">2.7.8.-</ecNumber>
    </recommendedName>
    <alternativeName>
        <fullName evidence="15 17">CDP-diacylglycerol--D-myo-inositol-3-phosphate 3-phosphatidyltransferase</fullName>
    </alternativeName>
</protein>
<keyword evidence="17" id="KW-0444">Lipid biosynthesis</keyword>
<dbReference type="InterPro" id="IPR048254">
    <property type="entry name" value="CDP_ALCOHOL_P_TRANSF_CS"/>
</dbReference>
<evidence type="ECO:0000256" key="18">
    <source>
        <dbReference type="RuleBase" id="RU003750"/>
    </source>
</evidence>
<feature type="transmembrane region" description="Helical" evidence="17">
    <location>
        <begin position="51"/>
        <end position="72"/>
    </location>
</feature>
<dbReference type="GO" id="GO:0000287">
    <property type="term" value="F:magnesium ion binding"/>
    <property type="evidence" value="ECO:0007669"/>
    <property type="project" value="UniProtKB-UniRule"/>
</dbReference>
<comment type="function">
    <text evidence="17">Catalyzes the conjugation of the 1'-hydroxyl group of D-myo-inositol-3-phosphate (also named L-myo-inositol-1-phosphate) with a lipid tail of cytidine diphosphate diacylglycerol (CDP-DAG), forming phosphatidylinositol phosphate (PIP) and CMP. PIP is a precursor of phosphatidylinositol (PI) which is an essential lipid required for cell wall formation.</text>
</comment>
<feature type="binding site" evidence="17">
    <location>
        <position position="66"/>
    </location>
    <ligand>
        <name>Mg(2+)</name>
        <dbReference type="ChEBI" id="CHEBI:18420"/>
        <label>2</label>
    </ligand>
</feature>
<dbReference type="InterPro" id="IPR044268">
    <property type="entry name" value="PIP_synthase_PgsA1"/>
</dbReference>
<feature type="binding site" evidence="17">
    <location>
        <position position="87"/>
    </location>
    <ligand>
        <name>Mg(2+)</name>
        <dbReference type="ChEBI" id="CHEBI:18420"/>
        <label>2</label>
    </ligand>
</feature>
<evidence type="ECO:0000256" key="16">
    <source>
        <dbReference type="ARBA" id="ARBA00048865"/>
    </source>
</evidence>
<comment type="catalytic activity">
    <reaction evidence="16 17">
        <text>a CDP-1,2-diacyl-sn-glycerol + 1D-myo-inositol 3-phosphate = a 1,2-diacyl-sn-glycero-3-phospho-(1D-myo-inositol-3-phosphate) + CMP + H(+)</text>
        <dbReference type="Rhea" id="RHEA:60504"/>
        <dbReference type="ChEBI" id="CHEBI:15378"/>
        <dbReference type="ChEBI" id="CHEBI:58088"/>
        <dbReference type="ChEBI" id="CHEBI:58332"/>
        <dbReference type="ChEBI" id="CHEBI:58401"/>
        <dbReference type="ChEBI" id="CHEBI:60377"/>
    </reaction>
</comment>
<dbReference type="GO" id="GO:0016780">
    <property type="term" value="F:phosphotransferase activity, for other substituted phosphate groups"/>
    <property type="evidence" value="ECO:0007669"/>
    <property type="project" value="UniProtKB-UniRule"/>
</dbReference>
<comment type="pathway">
    <text evidence="3">Lipid metabolism.</text>
</comment>
<proteinExistence type="inferred from homology"/>
<evidence type="ECO:0000256" key="14">
    <source>
        <dbReference type="ARBA" id="ARBA00024082"/>
    </source>
</evidence>
<evidence type="ECO:0000256" key="3">
    <source>
        <dbReference type="ARBA" id="ARBA00005189"/>
    </source>
</evidence>
<keyword evidence="11 17" id="KW-1133">Transmembrane helix</keyword>
<dbReference type="NCBIfam" id="NF045883">
    <property type="entry name" value="PIPSynth"/>
    <property type="match status" value="1"/>
</dbReference>
<dbReference type="Gene3D" id="1.20.120.1760">
    <property type="match status" value="1"/>
</dbReference>
<keyword evidence="9 17" id="KW-0479">Metal-binding</keyword>
<comment type="subunit">
    <text evidence="5 17">Homodimer.</text>
</comment>
<feature type="binding site" evidence="17">
    <location>
        <position position="69"/>
    </location>
    <ligand>
        <name>Mg(2+)</name>
        <dbReference type="ChEBI" id="CHEBI:18420"/>
        <label>1</label>
    </ligand>
</feature>
<organism evidence="19 20">
    <name type="scientific">Corynebacterium glaucum</name>
    <dbReference type="NCBI Taxonomy" id="187491"/>
    <lineage>
        <taxon>Bacteria</taxon>
        <taxon>Bacillati</taxon>
        <taxon>Actinomycetota</taxon>
        <taxon>Actinomycetes</taxon>
        <taxon>Mycobacteriales</taxon>
        <taxon>Corynebacteriaceae</taxon>
        <taxon>Corynebacterium</taxon>
    </lineage>
</organism>
<dbReference type="RefSeq" id="WP_095660076.1">
    <property type="nucleotide sequence ID" value="NZ_CP019688.1"/>
</dbReference>
<evidence type="ECO:0000256" key="7">
    <source>
        <dbReference type="ARBA" id="ARBA00022679"/>
    </source>
</evidence>
<feature type="binding site" evidence="17">
    <location>
        <position position="66"/>
    </location>
    <ligand>
        <name>Mg(2+)</name>
        <dbReference type="ChEBI" id="CHEBI:18420"/>
        <label>1</label>
    </ligand>
</feature>
<feature type="binding site" evidence="17">
    <location>
        <position position="87"/>
    </location>
    <ligand>
        <name>Mg(2+)</name>
        <dbReference type="ChEBI" id="CHEBI:18420"/>
        <label>1</label>
    </ligand>
</feature>
<dbReference type="GO" id="GO:0008654">
    <property type="term" value="P:phospholipid biosynthetic process"/>
    <property type="evidence" value="ECO:0007669"/>
    <property type="project" value="UniProtKB-UniRule"/>
</dbReference>
<evidence type="ECO:0000256" key="9">
    <source>
        <dbReference type="ARBA" id="ARBA00022723"/>
    </source>
</evidence>
<dbReference type="InterPro" id="IPR000462">
    <property type="entry name" value="CDP-OH_P_trans"/>
</dbReference>
<name>A0A1Q2HWZ4_9CORY</name>
<keyword evidence="17" id="KW-0594">Phospholipid biosynthesis</keyword>
<comment type="subcellular location">
    <subcellularLocation>
        <location evidence="1 17">Cell membrane</location>
        <topology evidence="1 17">Multi-pass membrane protein</topology>
    </subcellularLocation>
</comment>
<evidence type="ECO:0000256" key="6">
    <source>
        <dbReference type="ARBA" id="ARBA00022475"/>
    </source>
</evidence>
<keyword evidence="17" id="KW-0443">Lipid metabolism</keyword>
<dbReference type="PROSITE" id="PS00379">
    <property type="entry name" value="CDP_ALCOHOL_P_TRANSF"/>
    <property type="match status" value="1"/>
</dbReference>
<evidence type="ECO:0000256" key="8">
    <source>
        <dbReference type="ARBA" id="ARBA00022692"/>
    </source>
</evidence>
<keyword evidence="8 17" id="KW-0812">Transmembrane</keyword>
<keyword evidence="12 17" id="KW-0472">Membrane</keyword>
<dbReference type="AlphaFoldDB" id="A0A1Q2HWZ4"/>
<evidence type="ECO:0000256" key="11">
    <source>
        <dbReference type="ARBA" id="ARBA00022989"/>
    </source>
</evidence>
<evidence type="ECO:0000313" key="20">
    <source>
        <dbReference type="Proteomes" id="UP000217209"/>
    </source>
</evidence>
<feature type="transmembrane region" description="Helical" evidence="17">
    <location>
        <begin position="115"/>
        <end position="133"/>
    </location>
</feature>
<dbReference type="Pfam" id="PF01066">
    <property type="entry name" value="CDP-OH_P_transf"/>
    <property type="match status" value="1"/>
</dbReference>
<dbReference type="EMBL" id="CP019688">
    <property type="protein sequence ID" value="AQQ15377.1"/>
    <property type="molecule type" value="Genomic_DNA"/>
</dbReference>
<keyword evidence="6 17" id="KW-1003">Cell membrane</keyword>
<dbReference type="GO" id="GO:0005886">
    <property type="term" value="C:plasma membrane"/>
    <property type="evidence" value="ECO:0007669"/>
    <property type="project" value="UniProtKB-SubCell"/>
</dbReference>
<dbReference type="EC" id="2.7.8.-" evidence="17"/>